<protein>
    <submittedName>
        <fullName evidence="1">Uncharacterized protein</fullName>
    </submittedName>
</protein>
<name>M6VQT8_9LEPT</name>
<evidence type="ECO:0000313" key="1">
    <source>
        <dbReference type="EMBL" id="EMO51938.1"/>
    </source>
</evidence>
<dbReference type="EMBL" id="AKWD02000062">
    <property type="protein sequence ID" value="EMO51938.1"/>
    <property type="molecule type" value="Genomic_DNA"/>
</dbReference>
<accession>M6VQT8</accession>
<proteinExistence type="predicted"/>
<dbReference type="Proteomes" id="UP000012112">
    <property type="component" value="Unassembled WGS sequence"/>
</dbReference>
<organism evidence="1 2">
    <name type="scientific">Leptospira noguchii</name>
    <dbReference type="NCBI Taxonomy" id="28182"/>
    <lineage>
        <taxon>Bacteria</taxon>
        <taxon>Pseudomonadati</taxon>
        <taxon>Spirochaetota</taxon>
        <taxon>Spirochaetia</taxon>
        <taxon>Leptospirales</taxon>
        <taxon>Leptospiraceae</taxon>
        <taxon>Leptospira</taxon>
    </lineage>
</organism>
<reference evidence="1 2" key="1">
    <citation type="submission" date="2013-01" db="EMBL/GenBank/DDBJ databases">
        <authorList>
            <person name="Harkins D.M."/>
            <person name="Durkin A.S."/>
            <person name="Brinkac L.M."/>
            <person name="Haft D.H."/>
            <person name="Selengut J.D."/>
            <person name="Sanka R."/>
            <person name="DePew J."/>
            <person name="Purushe J."/>
            <person name="Matthias M.A."/>
            <person name="Vinetz J.M."/>
            <person name="Sutton G.G."/>
            <person name="Nierman W.C."/>
            <person name="Fouts D.E."/>
        </authorList>
    </citation>
    <scope>NUCLEOTIDE SEQUENCE [LARGE SCALE GENOMIC DNA]</scope>
    <source>
        <strain evidence="1 2">HAI1536</strain>
    </source>
</reference>
<evidence type="ECO:0000313" key="2">
    <source>
        <dbReference type="Proteomes" id="UP000012112"/>
    </source>
</evidence>
<comment type="caution">
    <text evidence="1">The sequence shown here is derived from an EMBL/GenBank/DDBJ whole genome shotgun (WGS) entry which is preliminary data.</text>
</comment>
<sequence>MVPRLHNKYIKINQLRFKNLYKIVFHSLLIAAKRRFYAKI</sequence>
<gene>
    <name evidence="1" type="ORF">LEP1GSC172_3425</name>
</gene>
<dbReference type="AlphaFoldDB" id="M6VQT8"/>